<dbReference type="AlphaFoldDB" id="A0AAW3ZWT3"/>
<dbReference type="PANTHER" id="PTHR30203:SF30">
    <property type="entry name" value="OUTER MEMBRANE PROTEIN-RELATED"/>
    <property type="match status" value="1"/>
</dbReference>
<comment type="caution">
    <text evidence="3">The sequence shown here is derived from an EMBL/GenBank/DDBJ whole genome shotgun (WGS) entry which is preliminary data.</text>
</comment>
<gene>
    <name evidence="3" type="ORF">CCAL9337_01400</name>
</gene>
<accession>A0AAW3ZWT3</accession>
<name>A0AAW3ZWT3_9BACT</name>
<dbReference type="InterPro" id="IPR003423">
    <property type="entry name" value="OMP_efflux"/>
</dbReference>
<dbReference type="PANTHER" id="PTHR30203">
    <property type="entry name" value="OUTER MEMBRANE CATION EFFLUX PROTEIN"/>
    <property type="match status" value="1"/>
</dbReference>
<evidence type="ECO:0000313" key="4">
    <source>
        <dbReference type="Proteomes" id="UP000650616"/>
    </source>
</evidence>
<keyword evidence="2" id="KW-0449">Lipoprotein</keyword>
<comment type="similarity">
    <text evidence="1 2">Belongs to the outer membrane factor (OMF) (TC 1.B.17) family.</text>
</comment>
<organism evidence="3 4">
    <name type="scientific">Campylobacter californiensis</name>
    <dbReference type="NCBI Taxonomy" id="1032243"/>
    <lineage>
        <taxon>Bacteria</taxon>
        <taxon>Pseudomonadati</taxon>
        <taxon>Campylobacterota</taxon>
        <taxon>Epsilonproteobacteria</taxon>
        <taxon>Campylobacterales</taxon>
        <taxon>Campylobacteraceae</taxon>
        <taxon>Campylobacter</taxon>
    </lineage>
</organism>
<reference evidence="3 4" key="1">
    <citation type="submission" date="2015-08" db="EMBL/GenBank/DDBJ databases">
        <title>Comparative genomics of the Campylobacter concisus group.</title>
        <authorList>
            <person name="Yee E."/>
            <person name="Chapman M.H."/>
            <person name="Huynh S."/>
            <person name="Bono J.L."/>
            <person name="On S.L."/>
            <person name="St Leger J."/>
            <person name="Foster G."/>
            <person name="Parker C.T."/>
            <person name="Miller W.G."/>
        </authorList>
    </citation>
    <scope>NUCLEOTIDE SEQUENCE [LARGE SCALE GENOMIC DNA]</scope>
    <source>
        <strain evidence="3 4">RM9337</strain>
    </source>
</reference>
<dbReference type="Gene3D" id="1.20.1600.10">
    <property type="entry name" value="Outer membrane efflux proteins (OEP)"/>
    <property type="match status" value="1"/>
</dbReference>
<protein>
    <submittedName>
        <fullName evidence="3">TolC family protein</fullName>
    </submittedName>
</protein>
<evidence type="ECO:0000256" key="2">
    <source>
        <dbReference type="RuleBase" id="RU362097"/>
    </source>
</evidence>
<proteinExistence type="inferred from homology"/>
<dbReference type="RefSeq" id="WP_170015295.1">
    <property type="nucleotide sequence ID" value="NZ_CP012545.1"/>
</dbReference>
<dbReference type="Gene3D" id="2.20.200.10">
    <property type="entry name" value="Outer membrane efflux proteins (OEP)"/>
    <property type="match status" value="1"/>
</dbReference>
<sequence>MRNIAVLVLALFMAGCSFRPEMSQVETKFEYRFETSDINDLWWQNFNDQNLNLLVEESLKHNIDLKLAYINLQSAALTLKNSRADLFPTLGINGEASKARTSGETYSGQDNVKYDSFSLSAVLNYEVDLWGRVRNSIASSDALLQASRYDYDNARLTIASNVVQNYFTLVSLKMKEDILKETLKSYKDTMEYRKKQLEVGAITQIIYLQSVAAVQSAQINLTNVQNSMLSASNALAILSGKSNDEILRDIIATSDTLPTPPQISADISSDVLLRRSDVASAYESLKSSNALVGVAKAAYFPTLSLTGIFGFSSDELDRLFVQNANTWSLAGSLAQSVFDYGRRANNVELAELSQSANALKYEQAIKAALGEVRVALHNRKSAAEVYDETQALLSSQSKIYDLASAQYETGYADHLTLLDSQRNLLSTRLVAVDAALTLNNSVVEIYKSFGGGFKVEQNQTK</sequence>
<dbReference type="Proteomes" id="UP000650616">
    <property type="component" value="Unassembled WGS sequence"/>
</dbReference>
<dbReference type="NCBIfam" id="TIGR01845">
    <property type="entry name" value="outer_NodT"/>
    <property type="match status" value="1"/>
</dbReference>
<dbReference type="SUPFAM" id="SSF56954">
    <property type="entry name" value="Outer membrane efflux proteins (OEP)"/>
    <property type="match status" value="1"/>
</dbReference>
<dbReference type="GO" id="GO:0015562">
    <property type="term" value="F:efflux transmembrane transporter activity"/>
    <property type="evidence" value="ECO:0007669"/>
    <property type="project" value="InterPro"/>
</dbReference>
<comment type="subcellular location">
    <subcellularLocation>
        <location evidence="2">Cell membrane</location>
        <topology evidence="2">Lipid-anchor</topology>
    </subcellularLocation>
</comment>
<dbReference type="Pfam" id="PF02321">
    <property type="entry name" value="OEP"/>
    <property type="match status" value="2"/>
</dbReference>
<dbReference type="InterPro" id="IPR010131">
    <property type="entry name" value="MdtP/NodT-like"/>
</dbReference>
<evidence type="ECO:0000313" key="3">
    <source>
        <dbReference type="EMBL" id="MBE3607390.1"/>
    </source>
</evidence>
<evidence type="ECO:0000256" key="1">
    <source>
        <dbReference type="ARBA" id="ARBA00007613"/>
    </source>
</evidence>
<dbReference type="EMBL" id="LIWG01000001">
    <property type="protein sequence ID" value="MBE3607390.1"/>
    <property type="molecule type" value="Genomic_DNA"/>
</dbReference>
<keyword evidence="2" id="KW-1134">Transmembrane beta strand</keyword>
<keyword evidence="2" id="KW-0564">Palmitate</keyword>
<dbReference type="GO" id="GO:0005886">
    <property type="term" value="C:plasma membrane"/>
    <property type="evidence" value="ECO:0007669"/>
    <property type="project" value="UniProtKB-SubCell"/>
</dbReference>
<dbReference type="PROSITE" id="PS51257">
    <property type="entry name" value="PROKAR_LIPOPROTEIN"/>
    <property type="match status" value="1"/>
</dbReference>
<keyword evidence="4" id="KW-1185">Reference proteome</keyword>
<keyword evidence="2" id="KW-0812">Transmembrane</keyword>
<keyword evidence="2" id="KW-0472">Membrane</keyword>